<proteinExistence type="predicted"/>
<protein>
    <submittedName>
        <fullName evidence="1">Uncharacterized protein</fullName>
    </submittedName>
</protein>
<gene>
    <name evidence="1" type="ORF">OE88DRAFT_1737029</name>
</gene>
<keyword evidence="2" id="KW-1185">Reference proteome</keyword>
<reference evidence="1 2" key="1">
    <citation type="journal article" date="2019" name="Nat. Ecol. Evol.">
        <title>Megaphylogeny resolves global patterns of mushroom evolution.</title>
        <authorList>
            <person name="Varga T."/>
            <person name="Krizsan K."/>
            <person name="Foldi C."/>
            <person name="Dima B."/>
            <person name="Sanchez-Garcia M."/>
            <person name="Sanchez-Ramirez S."/>
            <person name="Szollosi G.J."/>
            <person name="Szarkandi J.G."/>
            <person name="Papp V."/>
            <person name="Albert L."/>
            <person name="Andreopoulos W."/>
            <person name="Angelini C."/>
            <person name="Antonin V."/>
            <person name="Barry K.W."/>
            <person name="Bougher N.L."/>
            <person name="Buchanan P."/>
            <person name="Buyck B."/>
            <person name="Bense V."/>
            <person name="Catcheside P."/>
            <person name="Chovatia M."/>
            <person name="Cooper J."/>
            <person name="Damon W."/>
            <person name="Desjardin D."/>
            <person name="Finy P."/>
            <person name="Geml J."/>
            <person name="Haridas S."/>
            <person name="Hughes K."/>
            <person name="Justo A."/>
            <person name="Karasinski D."/>
            <person name="Kautmanova I."/>
            <person name="Kiss B."/>
            <person name="Kocsube S."/>
            <person name="Kotiranta H."/>
            <person name="LaButti K.M."/>
            <person name="Lechner B.E."/>
            <person name="Liimatainen K."/>
            <person name="Lipzen A."/>
            <person name="Lukacs Z."/>
            <person name="Mihaltcheva S."/>
            <person name="Morgado L.N."/>
            <person name="Niskanen T."/>
            <person name="Noordeloos M.E."/>
            <person name="Ohm R.A."/>
            <person name="Ortiz-Santana B."/>
            <person name="Ovrebo C."/>
            <person name="Racz N."/>
            <person name="Riley R."/>
            <person name="Savchenko A."/>
            <person name="Shiryaev A."/>
            <person name="Soop K."/>
            <person name="Spirin V."/>
            <person name="Szebenyi C."/>
            <person name="Tomsovsky M."/>
            <person name="Tulloss R.E."/>
            <person name="Uehling J."/>
            <person name="Grigoriev I.V."/>
            <person name="Vagvolgyi C."/>
            <person name="Papp T."/>
            <person name="Martin F.M."/>
            <person name="Miettinen O."/>
            <person name="Hibbett D.S."/>
            <person name="Nagy L.G."/>
        </authorList>
    </citation>
    <scope>NUCLEOTIDE SEQUENCE [LARGE SCALE GENOMIC DNA]</scope>
    <source>
        <strain evidence="1 2">OMC1185</strain>
    </source>
</reference>
<dbReference type="AlphaFoldDB" id="A0A5C3MX20"/>
<evidence type="ECO:0000313" key="1">
    <source>
        <dbReference type="EMBL" id="TFK49415.1"/>
    </source>
</evidence>
<accession>A0A5C3MX20</accession>
<organism evidence="1 2">
    <name type="scientific">Heliocybe sulcata</name>
    <dbReference type="NCBI Taxonomy" id="5364"/>
    <lineage>
        <taxon>Eukaryota</taxon>
        <taxon>Fungi</taxon>
        <taxon>Dikarya</taxon>
        <taxon>Basidiomycota</taxon>
        <taxon>Agaricomycotina</taxon>
        <taxon>Agaricomycetes</taxon>
        <taxon>Gloeophyllales</taxon>
        <taxon>Gloeophyllaceae</taxon>
        <taxon>Heliocybe</taxon>
    </lineage>
</organism>
<evidence type="ECO:0000313" key="2">
    <source>
        <dbReference type="Proteomes" id="UP000305948"/>
    </source>
</evidence>
<sequence>MAEHPTTRMQNSMNGSTVDLFATLADLAICLDDILKAMTNEDDAMHVRDLQEALEDVIRGLGNIDHPADIIGWAELHGPRQSALEQACSNADQFTNLFDPLFQTVDYSSNSLSSPSTSLITLGNLGYPALEDFTPSSEDIEMPVAGATSAPVAEEPYIRWGALYPIADPYTPSWGNQDEEVDKMSIAIEEK</sequence>
<dbReference type="Proteomes" id="UP000305948">
    <property type="component" value="Unassembled WGS sequence"/>
</dbReference>
<name>A0A5C3MX20_9AGAM</name>
<dbReference type="EMBL" id="ML213516">
    <property type="protein sequence ID" value="TFK49415.1"/>
    <property type="molecule type" value="Genomic_DNA"/>
</dbReference>